<evidence type="ECO:0000313" key="2">
    <source>
        <dbReference type="Proteomes" id="UP000314294"/>
    </source>
</evidence>
<gene>
    <name evidence="1" type="ORF">EYF80_037307</name>
</gene>
<dbReference type="Proteomes" id="UP000314294">
    <property type="component" value="Unassembled WGS sequence"/>
</dbReference>
<comment type="caution">
    <text evidence="1">The sequence shown here is derived from an EMBL/GenBank/DDBJ whole genome shotgun (WGS) entry which is preliminary data.</text>
</comment>
<evidence type="ECO:0000313" key="1">
    <source>
        <dbReference type="EMBL" id="TNN52480.1"/>
    </source>
</evidence>
<proteinExistence type="predicted"/>
<protein>
    <submittedName>
        <fullName evidence="1">Uncharacterized protein</fullName>
    </submittedName>
</protein>
<sequence>MLSERREEGKCVFGSLEGVGSPTHTLKKKQCHVVLCSPDQNSTGVYAVSNTMSPPNSPATILHQTSTVICYIWKQATDSSMRLEG</sequence>
<keyword evidence="2" id="KW-1185">Reference proteome</keyword>
<reference evidence="1 2" key="1">
    <citation type="submission" date="2019-03" db="EMBL/GenBank/DDBJ databases">
        <title>First draft genome of Liparis tanakae, snailfish: a comprehensive survey of snailfish specific genes.</title>
        <authorList>
            <person name="Kim W."/>
            <person name="Song I."/>
            <person name="Jeong J.-H."/>
            <person name="Kim D."/>
            <person name="Kim S."/>
            <person name="Ryu S."/>
            <person name="Song J.Y."/>
            <person name="Lee S.K."/>
        </authorList>
    </citation>
    <scope>NUCLEOTIDE SEQUENCE [LARGE SCALE GENOMIC DNA]</scope>
    <source>
        <tissue evidence="1">Muscle</tissue>
    </source>
</reference>
<name>A0A4Z2GGQ9_9TELE</name>
<dbReference type="EMBL" id="SRLO01000545">
    <property type="protein sequence ID" value="TNN52480.1"/>
    <property type="molecule type" value="Genomic_DNA"/>
</dbReference>
<dbReference type="AlphaFoldDB" id="A0A4Z2GGQ9"/>
<organism evidence="1 2">
    <name type="scientific">Liparis tanakae</name>
    <name type="common">Tanaka's snailfish</name>
    <dbReference type="NCBI Taxonomy" id="230148"/>
    <lineage>
        <taxon>Eukaryota</taxon>
        <taxon>Metazoa</taxon>
        <taxon>Chordata</taxon>
        <taxon>Craniata</taxon>
        <taxon>Vertebrata</taxon>
        <taxon>Euteleostomi</taxon>
        <taxon>Actinopterygii</taxon>
        <taxon>Neopterygii</taxon>
        <taxon>Teleostei</taxon>
        <taxon>Neoteleostei</taxon>
        <taxon>Acanthomorphata</taxon>
        <taxon>Eupercaria</taxon>
        <taxon>Perciformes</taxon>
        <taxon>Cottioidei</taxon>
        <taxon>Cottales</taxon>
        <taxon>Liparidae</taxon>
        <taxon>Liparis</taxon>
    </lineage>
</organism>
<accession>A0A4Z2GGQ9</accession>